<accession>A0A2K1KPY2</accession>
<dbReference type="EMBL" id="ABEU02000004">
    <property type="protein sequence ID" value="PNR55839.1"/>
    <property type="molecule type" value="Genomic_DNA"/>
</dbReference>
<keyword evidence="3" id="KW-1185">Reference proteome</keyword>
<evidence type="ECO:0000313" key="2">
    <source>
        <dbReference type="EnsemblPlants" id="PAC:32919525.CDS.1"/>
    </source>
</evidence>
<protein>
    <submittedName>
        <fullName evidence="1 2">Uncharacterized protein</fullName>
    </submittedName>
</protein>
<dbReference type="EnsemblPlants" id="Pp3c4_25380V3.1">
    <property type="protein sequence ID" value="PAC:32919525.CDS.1"/>
    <property type="gene ID" value="Pp3c4_25380"/>
</dbReference>
<sequence length="51" mass="5296">MAARTVCCSAVIVGTSIGTSVKREAIGTTLASRNFAGLEMMPSLRQSSFGM</sequence>
<dbReference type="InParanoid" id="A0A2K1KPY2"/>
<dbReference type="EnsemblPlants" id="Pp3c4_25380V3.2">
    <property type="protein sequence ID" value="PAC:32919526.CDS.1"/>
    <property type="gene ID" value="Pp3c4_25380"/>
</dbReference>
<dbReference type="Proteomes" id="UP000006727">
    <property type="component" value="Chromosome 4"/>
</dbReference>
<reference evidence="1 3" key="1">
    <citation type="journal article" date="2008" name="Science">
        <title>The Physcomitrella genome reveals evolutionary insights into the conquest of land by plants.</title>
        <authorList>
            <person name="Rensing S."/>
            <person name="Lang D."/>
            <person name="Zimmer A."/>
            <person name="Terry A."/>
            <person name="Salamov A."/>
            <person name="Shapiro H."/>
            <person name="Nishiyama T."/>
            <person name="Perroud P.-F."/>
            <person name="Lindquist E."/>
            <person name="Kamisugi Y."/>
            <person name="Tanahashi T."/>
            <person name="Sakakibara K."/>
            <person name="Fujita T."/>
            <person name="Oishi K."/>
            <person name="Shin-I T."/>
            <person name="Kuroki Y."/>
            <person name="Toyoda A."/>
            <person name="Suzuki Y."/>
            <person name="Hashimoto A."/>
            <person name="Yamaguchi K."/>
            <person name="Sugano A."/>
            <person name="Kohara Y."/>
            <person name="Fujiyama A."/>
            <person name="Anterola A."/>
            <person name="Aoki S."/>
            <person name="Ashton N."/>
            <person name="Barbazuk W.B."/>
            <person name="Barker E."/>
            <person name="Bennetzen J."/>
            <person name="Bezanilla M."/>
            <person name="Blankenship R."/>
            <person name="Cho S.H."/>
            <person name="Dutcher S."/>
            <person name="Estelle M."/>
            <person name="Fawcett J.A."/>
            <person name="Gundlach H."/>
            <person name="Hanada K."/>
            <person name="Heyl A."/>
            <person name="Hicks K.A."/>
            <person name="Hugh J."/>
            <person name="Lohr M."/>
            <person name="Mayer K."/>
            <person name="Melkozernov A."/>
            <person name="Murata T."/>
            <person name="Nelson D."/>
            <person name="Pils B."/>
            <person name="Prigge M."/>
            <person name="Reiss B."/>
            <person name="Renner T."/>
            <person name="Rombauts S."/>
            <person name="Rushton P."/>
            <person name="Sanderfoot A."/>
            <person name="Schween G."/>
            <person name="Shiu S.-H."/>
            <person name="Stueber K."/>
            <person name="Theodoulou F.L."/>
            <person name="Tu H."/>
            <person name="Van de Peer Y."/>
            <person name="Verrier P.J."/>
            <person name="Waters E."/>
            <person name="Wood A."/>
            <person name="Yang L."/>
            <person name="Cove D."/>
            <person name="Cuming A."/>
            <person name="Hasebe M."/>
            <person name="Lucas S."/>
            <person name="Mishler D.B."/>
            <person name="Reski R."/>
            <person name="Grigoriev I."/>
            <person name="Quatrano R.S."/>
            <person name="Boore J.L."/>
        </authorList>
    </citation>
    <scope>NUCLEOTIDE SEQUENCE [LARGE SCALE GENOMIC DNA]</scope>
    <source>
        <strain evidence="2 3">cv. Gransden 2004</strain>
    </source>
</reference>
<dbReference type="AlphaFoldDB" id="A0A2K1KPY2"/>
<reference evidence="2" key="3">
    <citation type="submission" date="2020-12" db="UniProtKB">
        <authorList>
            <consortium name="EnsemblPlants"/>
        </authorList>
    </citation>
    <scope>IDENTIFICATION</scope>
</reference>
<evidence type="ECO:0000313" key="3">
    <source>
        <dbReference type="Proteomes" id="UP000006727"/>
    </source>
</evidence>
<dbReference type="Gramene" id="Pp3c4_25380V3.1">
    <property type="protein sequence ID" value="PAC:32919525.CDS.1"/>
    <property type="gene ID" value="Pp3c4_25380"/>
</dbReference>
<gene>
    <name evidence="1" type="ORF">PHYPA_006736</name>
</gene>
<reference evidence="1 3" key="2">
    <citation type="journal article" date="2018" name="Plant J.">
        <title>The Physcomitrella patens chromosome-scale assembly reveals moss genome structure and evolution.</title>
        <authorList>
            <person name="Lang D."/>
            <person name="Ullrich K.K."/>
            <person name="Murat F."/>
            <person name="Fuchs J."/>
            <person name="Jenkins J."/>
            <person name="Haas F.B."/>
            <person name="Piednoel M."/>
            <person name="Gundlach H."/>
            <person name="Van Bel M."/>
            <person name="Meyberg R."/>
            <person name="Vives C."/>
            <person name="Morata J."/>
            <person name="Symeonidi A."/>
            <person name="Hiss M."/>
            <person name="Muchero W."/>
            <person name="Kamisugi Y."/>
            <person name="Saleh O."/>
            <person name="Blanc G."/>
            <person name="Decker E.L."/>
            <person name="van Gessel N."/>
            <person name="Grimwood J."/>
            <person name="Hayes R.D."/>
            <person name="Graham S.W."/>
            <person name="Gunter L.E."/>
            <person name="McDaniel S.F."/>
            <person name="Hoernstein S.N.W."/>
            <person name="Larsson A."/>
            <person name="Li F.W."/>
            <person name="Perroud P.F."/>
            <person name="Phillips J."/>
            <person name="Ranjan P."/>
            <person name="Rokshar D.S."/>
            <person name="Rothfels C.J."/>
            <person name="Schneider L."/>
            <person name="Shu S."/>
            <person name="Stevenson D.W."/>
            <person name="Thummler F."/>
            <person name="Tillich M."/>
            <person name="Villarreal Aguilar J.C."/>
            <person name="Widiez T."/>
            <person name="Wong G.K."/>
            <person name="Wymore A."/>
            <person name="Zhang Y."/>
            <person name="Zimmer A.D."/>
            <person name="Quatrano R.S."/>
            <person name="Mayer K.F.X."/>
            <person name="Goodstein D."/>
            <person name="Casacuberta J.M."/>
            <person name="Vandepoele K."/>
            <person name="Reski R."/>
            <person name="Cuming A.C."/>
            <person name="Tuskan G.A."/>
            <person name="Maumus F."/>
            <person name="Salse J."/>
            <person name="Schmutz J."/>
            <person name="Rensing S.A."/>
        </authorList>
    </citation>
    <scope>NUCLEOTIDE SEQUENCE [LARGE SCALE GENOMIC DNA]</scope>
    <source>
        <strain evidence="2 3">cv. Gransden 2004</strain>
    </source>
</reference>
<dbReference type="Gramene" id="Pp3c4_25380V3.2">
    <property type="protein sequence ID" value="PAC:32919526.CDS.1"/>
    <property type="gene ID" value="Pp3c4_25380"/>
</dbReference>
<evidence type="ECO:0000313" key="1">
    <source>
        <dbReference type="EMBL" id="PNR55839.1"/>
    </source>
</evidence>
<name>A0A2K1KPY2_PHYPA</name>
<proteinExistence type="predicted"/>
<organism evidence="1">
    <name type="scientific">Physcomitrium patens</name>
    <name type="common">Spreading-leaved earth moss</name>
    <name type="synonym">Physcomitrella patens</name>
    <dbReference type="NCBI Taxonomy" id="3218"/>
    <lineage>
        <taxon>Eukaryota</taxon>
        <taxon>Viridiplantae</taxon>
        <taxon>Streptophyta</taxon>
        <taxon>Embryophyta</taxon>
        <taxon>Bryophyta</taxon>
        <taxon>Bryophytina</taxon>
        <taxon>Bryopsida</taxon>
        <taxon>Funariidae</taxon>
        <taxon>Funariales</taxon>
        <taxon>Funariaceae</taxon>
        <taxon>Physcomitrium</taxon>
    </lineage>
</organism>